<evidence type="ECO:0000256" key="1">
    <source>
        <dbReference type="ARBA" id="ARBA00004141"/>
    </source>
</evidence>
<keyword evidence="2" id="KW-0813">Transport</keyword>
<evidence type="ECO:0008006" key="19">
    <source>
        <dbReference type="Google" id="ProtNLM"/>
    </source>
</evidence>
<evidence type="ECO:0000259" key="15">
    <source>
        <dbReference type="Pfam" id="PF07885"/>
    </source>
</evidence>
<dbReference type="InterPro" id="IPR013099">
    <property type="entry name" value="K_chnl_dom"/>
</dbReference>
<keyword evidence="10" id="KW-0407">Ion channel</keyword>
<evidence type="ECO:0000313" key="18">
    <source>
        <dbReference type="Proteomes" id="UP001497497"/>
    </source>
</evidence>
<feature type="transmembrane region" description="Helical" evidence="13">
    <location>
        <begin position="165"/>
        <end position="186"/>
    </location>
</feature>
<organism evidence="17 18">
    <name type="scientific">Lymnaea stagnalis</name>
    <name type="common">Great pond snail</name>
    <name type="synonym">Helix stagnalis</name>
    <dbReference type="NCBI Taxonomy" id="6523"/>
    <lineage>
        <taxon>Eukaryota</taxon>
        <taxon>Metazoa</taxon>
        <taxon>Spiralia</taxon>
        <taxon>Lophotrochozoa</taxon>
        <taxon>Mollusca</taxon>
        <taxon>Gastropoda</taxon>
        <taxon>Heterobranchia</taxon>
        <taxon>Euthyneura</taxon>
        <taxon>Panpulmonata</taxon>
        <taxon>Hygrophila</taxon>
        <taxon>Lymnaeoidea</taxon>
        <taxon>Lymnaeidae</taxon>
        <taxon>Lymnaea</taxon>
    </lineage>
</organism>
<evidence type="ECO:0000259" key="14">
    <source>
        <dbReference type="Pfam" id="PF03493"/>
    </source>
</evidence>
<evidence type="ECO:0000256" key="3">
    <source>
        <dbReference type="ARBA" id="ARBA00022538"/>
    </source>
</evidence>
<feature type="transmembrane region" description="Helical" evidence="13">
    <location>
        <begin position="132"/>
        <end position="153"/>
    </location>
</feature>
<comment type="subcellular location">
    <subcellularLocation>
        <location evidence="1">Membrane</location>
        <topology evidence="1">Multi-pass membrane protein</topology>
    </subcellularLocation>
</comment>
<dbReference type="FunFam" id="3.40.50.720:FF:000034">
    <property type="entry name" value="Potassium channel subfamily T member 1"/>
    <property type="match status" value="1"/>
</dbReference>
<reference evidence="17 18" key="1">
    <citation type="submission" date="2024-04" db="EMBL/GenBank/DDBJ databases">
        <authorList>
            <consortium name="Genoscope - CEA"/>
            <person name="William W."/>
        </authorList>
    </citation>
    <scope>NUCLEOTIDE SEQUENCE [LARGE SCALE GENOMIC DNA]</scope>
</reference>
<keyword evidence="8" id="KW-0406">Ion transport</keyword>
<dbReference type="SUPFAM" id="SSF81324">
    <property type="entry name" value="Voltage-gated potassium channels"/>
    <property type="match status" value="1"/>
</dbReference>
<dbReference type="Proteomes" id="UP001497497">
    <property type="component" value="Unassembled WGS sequence"/>
</dbReference>
<evidence type="ECO:0000256" key="9">
    <source>
        <dbReference type="ARBA" id="ARBA00023136"/>
    </source>
</evidence>
<keyword evidence="5" id="KW-0631">Potassium channel</keyword>
<evidence type="ECO:0000259" key="16">
    <source>
        <dbReference type="Pfam" id="PF22614"/>
    </source>
</evidence>
<feature type="domain" description="RCK N-terminal" evidence="16">
    <location>
        <begin position="334"/>
        <end position="472"/>
    </location>
</feature>
<evidence type="ECO:0000256" key="12">
    <source>
        <dbReference type="SAM" id="MobiDB-lite"/>
    </source>
</evidence>
<evidence type="ECO:0000256" key="7">
    <source>
        <dbReference type="ARBA" id="ARBA00022989"/>
    </source>
</evidence>
<dbReference type="PANTHER" id="PTHR10027">
    <property type="entry name" value="CALCIUM-ACTIVATED POTASSIUM CHANNEL ALPHA CHAIN"/>
    <property type="match status" value="1"/>
</dbReference>
<dbReference type="Pfam" id="PF07885">
    <property type="entry name" value="Ion_trans_2"/>
    <property type="match status" value="1"/>
</dbReference>
<feature type="region of interest" description="Disordered" evidence="12">
    <location>
        <begin position="696"/>
        <end position="772"/>
    </location>
</feature>
<dbReference type="EMBL" id="CAXITT010000231">
    <property type="protein sequence ID" value="CAL1536466.1"/>
    <property type="molecule type" value="Genomic_DNA"/>
</dbReference>
<keyword evidence="3" id="KW-0633">Potassium transport</keyword>
<evidence type="ECO:0000256" key="2">
    <source>
        <dbReference type="ARBA" id="ARBA00022448"/>
    </source>
</evidence>
<dbReference type="FunFam" id="1.10.287.70:FF:000058">
    <property type="entry name" value="Potassium sodium-activated channel subfamily T member 2"/>
    <property type="match status" value="1"/>
</dbReference>
<feature type="transmembrane region" description="Helical" evidence="13">
    <location>
        <begin position="229"/>
        <end position="251"/>
    </location>
</feature>
<feature type="domain" description="Calcium-activated potassium channel BK alpha subunit" evidence="14">
    <location>
        <begin position="487"/>
        <end position="591"/>
    </location>
</feature>
<keyword evidence="6" id="KW-0630">Potassium</keyword>
<keyword evidence="4 13" id="KW-0812">Transmembrane</keyword>
<feature type="compositionally biased region" description="Basic and acidic residues" evidence="12">
    <location>
        <begin position="749"/>
        <end position="772"/>
    </location>
</feature>
<evidence type="ECO:0000256" key="10">
    <source>
        <dbReference type="ARBA" id="ARBA00023303"/>
    </source>
</evidence>
<comment type="caution">
    <text evidence="17">The sequence shown here is derived from an EMBL/GenBank/DDBJ whole genome shotgun (WGS) entry which is preliminary data.</text>
</comment>
<proteinExistence type="predicted"/>
<evidence type="ECO:0000256" key="13">
    <source>
        <dbReference type="SAM" id="Phobius"/>
    </source>
</evidence>
<dbReference type="Pfam" id="PF03493">
    <property type="entry name" value="BK_channel_a"/>
    <property type="match status" value="1"/>
</dbReference>
<evidence type="ECO:0000256" key="4">
    <source>
        <dbReference type="ARBA" id="ARBA00022692"/>
    </source>
</evidence>
<accession>A0AAV2HQS9</accession>
<name>A0AAV2HQS9_LYMST</name>
<dbReference type="PANTHER" id="PTHR10027:SF10">
    <property type="entry name" value="SLOWPOKE 2, ISOFORM D"/>
    <property type="match status" value="1"/>
</dbReference>
<feature type="domain" description="RCK N-terminal" evidence="16">
    <location>
        <begin position="843"/>
        <end position="963"/>
    </location>
</feature>
<dbReference type="Pfam" id="PF22614">
    <property type="entry name" value="Slo-like_RCK"/>
    <property type="match status" value="2"/>
</dbReference>
<keyword evidence="9 13" id="KW-0472">Membrane</keyword>
<feature type="compositionally biased region" description="Polar residues" evidence="12">
    <location>
        <begin position="713"/>
        <end position="724"/>
    </location>
</feature>
<feature type="transmembrane region" description="Helical" evidence="13">
    <location>
        <begin position="65"/>
        <end position="84"/>
    </location>
</feature>
<evidence type="ECO:0000256" key="5">
    <source>
        <dbReference type="ARBA" id="ARBA00022826"/>
    </source>
</evidence>
<feature type="domain" description="Potassium channel" evidence="15">
    <location>
        <begin position="234"/>
        <end position="305"/>
    </location>
</feature>
<feature type="compositionally biased region" description="Basic and acidic residues" evidence="12">
    <location>
        <begin position="729"/>
        <end position="739"/>
    </location>
</feature>
<dbReference type="InterPro" id="IPR003929">
    <property type="entry name" value="K_chnl_BK_asu"/>
</dbReference>
<evidence type="ECO:0000256" key="8">
    <source>
        <dbReference type="ARBA" id="ARBA00023065"/>
    </source>
</evidence>
<gene>
    <name evidence="17" type="ORF">GSLYS_00010379001</name>
</gene>
<dbReference type="Gene3D" id="3.40.50.720">
    <property type="entry name" value="NAD(P)-binding Rossmann-like Domain"/>
    <property type="match status" value="2"/>
</dbReference>
<feature type="transmembrane region" description="Helical" evidence="13">
    <location>
        <begin position="288"/>
        <end position="306"/>
    </location>
</feature>
<keyword evidence="7 13" id="KW-1133">Transmembrane helix</keyword>
<dbReference type="InterPro" id="IPR047871">
    <property type="entry name" value="K_chnl_Slo-like"/>
</dbReference>
<dbReference type="GO" id="GO:0005228">
    <property type="term" value="F:intracellular sodium-activated potassium channel activity"/>
    <property type="evidence" value="ECO:0007669"/>
    <property type="project" value="TreeGrafter"/>
</dbReference>
<protein>
    <recommendedName>
        <fullName evidence="19">Potassium channel subfamily T member 2</fullName>
    </recommendedName>
</protein>
<dbReference type="GO" id="GO:0015271">
    <property type="term" value="F:outward rectifier potassium channel activity"/>
    <property type="evidence" value="ECO:0007669"/>
    <property type="project" value="TreeGrafter"/>
</dbReference>
<dbReference type="Gene3D" id="1.10.287.70">
    <property type="match status" value="1"/>
</dbReference>
<keyword evidence="18" id="KW-1185">Reference proteome</keyword>
<comment type="catalytic activity">
    <reaction evidence="11">
        <text>K(+)(in) = K(+)(out)</text>
        <dbReference type="Rhea" id="RHEA:29463"/>
        <dbReference type="ChEBI" id="CHEBI:29103"/>
    </reaction>
</comment>
<dbReference type="InterPro" id="IPR003148">
    <property type="entry name" value="RCK_N"/>
</dbReference>
<dbReference type="GO" id="GO:0005886">
    <property type="term" value="C:plasma membrane"/>
    <property type="evidence" value="ECO:0007669"/>
    <property type="project" value="TreeGrafter"/>
</dbReference>
<evidence type="ECO:0000313" key="17">
    <source>
        <dbReference type="EMBL" id="CAL1536466.1"/>
    </source>
</evidence>
<evidence type="ECO:0000256" key="11">
    <source>
        <dbReference type="ARBA" id="ARBA00034430"/>
    </source>
</evidence>
<sequence length="1286" mass="145751">MDGLEEKIVTDVYGLNSDSESDSSDNPYNVDTAVDGSAPVKYFTHELSFRGRLRRFFIRNSSTRLACTFFDLALKTIICSMYVARVSLDEIKEYECSGSPCSSDNSNKSRDALFATAGEVNWYVLLWVHRSWTIWGVEVALAWISLAKALLMVYIATRGHRMDQILTFTFVLEVCCSAPMLITLTYPPVMKDLFVPVFLNCWLAKRSLEKIYNDLHLTRQRFQTISVTLLQQMVILVVNVMCLVFINICFIQHIQRASKETPLTMFESLYFVIVTFSTVGYGDISPDIWLGRLFTIIMICVAFASIPRHIEGLVSTYMERQKAGGEYSQRAAQRNKHVIVCSSALIQDTLMDFLNEFYAHPKLEEHTVILLCPQELDSNKQVILKDPKWAHRVIYMRGSSLKDIDLKRCRVHQADACFFLAPRPAQDKTKAVSICIIKLNIVRIITGFGMDRHTILRSWAVKDFAPNCKQYIQLFKATNKIHVKFAEHVVCEDEFKYALLANNCLYPGLSTLVSLLVHTSTGQVLSALKWNSRDGLLAPEPWQQVYGRHSGNEIYHIQLQKSVFFNEYVGETFPKASADAHHRFGVALLAVLDSDAASPRLQLNPGPQYKLKAQDFCFYMSVTREEYSKISPEALKSVPRRKNENFAQIALALQKYHNENDLSMNPEDADETVFDTITSLMGEKITRMARNQTEPAFKLSELNGGKLRKTSSNKKGTVSFSSVPLLSVEEPKSPKEKVIDPVVDEEDEGNKSGDELSVDEEHKGAPDLGNVDHRHGAGRVLQFYTDMGQEKLTTGPPPVTIFSGSRRTNCHIMSEPRQLCCLEWGPSCAHCKYKNANDERWHHQLIILAAEHATSGIFNFIVPLRSSFIGINGLSPIVLLLEEKPDYLFLDTIAQFPLVYYMIGRIQNVDDLLVAGINKASHLVVVNRDSDSDYGGEEILADSETIVAVQTIFRLFPNTYVVTELSQASNMRFMQFSAQDAYSQKASRLEQKLKDTMTTNLNHIFRLPFAAGQVFSASMLDTLLYQTFVKGYLISFVRLLLGIDAEEGSGHLSSIRVKRATIHKFPEYGDLYDGLCSATGEIPFAIYRTEKIAYTETDDRPQTFFGERISEFPHVHHRPKHKAKKFKHNPEGLKQSQSTISRHRFSMICKPDQGDLGDLIRNRLKSLDLSASDYSDIKRRPDTLSYVITNPSPKRRLRIGDIIYVIQPSSMYAKPSKQKFYMHRSHSFSGTNSANSLVPPPQTNGMFTREEKVGRFKLSRNLSEKQLRPRSMTIIGNETATQLSQI</sequence>
<evidence type="ECO:0000256" key="6">
    <source>
        <dbReference type="ARBA" id="ARBA00022958"/>
    </source>
</evidence>